<feature type="transmembrane region" description="Helical" evidence="2">
    <location>
        <begin position="44"/>
        <end position="64"/>
    </location>
</feature>
<keyword evidence="2" id="KW-0812">Transmembrane</keyword>
<dbReference type="EMBL" id="AFZE01000057">
    <property type="protein sequence ID" value="EHL10653.1"/>
    <property type="molecule type" value="Genomic_DNA"/>
</dbReference>
<dbReference type="Pfam" id="PF00892">
    <property type="entry name" value="EamA"/>
    <property type="match status" value="2"/>
</dbReference>
<feature type="domain" description="EamA" evidence="3">
    <location>
        <begin position="153"/>
        <end position="290"/>
    </location>
</feature>
<dbReference type="PANTHER" id="PTHR22911:SF137">
    <property type="entry name" value="SOLUTE CARRIER FAMILY 35 MEMBER G2-RELATED"/>
    <property type="match status" value="1"/>
</dbReference>
<accession>G9X3B1</accession>
<dbReference type="GO" id="GO:0016020">
    <property type="term" value="C:membrane"/>
    <property type="evidence" value="ECO:0007669"/>
    <property type="project" value="InterPro"/>
</dbReference>
<feature type="transmembrane region" description="Helical" evidence="2">
    <location>
        <begin position="12"/>
        <end position="32"/>
    </location>
</feature>
<feature type="domain" description="EamA" evidence="3">
    <location>
        <begin position="11"/>
        <end position="144"/>
    </location>
</feature>
<feature type="transmembrane region" description="Helical" evidence="2">
    <location>
        <begin position="186"/>
        <end position="209"/>
    </location>
</feature>
<comment type="caution">
    <text evidence="4">The sequence shown here is derived from an EMBL/GenBank/DDBJ whole genome shotgun (WGS) entry which is preliminary data.</text>
</comment>
<dbReference type="BioCyc" id="EBAC796937-HMP:GMGH-870-MONOMER"/>
<keyword evidence="2" id="KW-1133">Transmembrane helix</keyword>
<dbReference type="InterPro" id="IPR037185">
    <property type="entry name" value="EmrE-like"/>
</dbReference>
<evidence type="ECO:0000313" key="4">
    <source>
        <dbReference type="EMBL" id="EHL10653.1"/>
    </source>
</evidence>
<feature type="transmembrane region" description="Helical" evidence="2">
    <location>
        <begin position="103"/>
        <end position="121"/>
    </location>
</feature>
<dbReference type="PATRIC" id="fig|796937.3.peg.2105"/>
<dbReference type="HOGENOM" id="CLU_033863_9_3_9"/>
<evidence type="ECO:0000256" key="2">
    <source>
        <dbReference type="SAM" id="Phobius"/>
    </source>
</evidence>
<protein>
    <recommendedName>
        <fullName evidence="3">EamA domain-containing protein</fullName>
    </recommendedName>
</protein>
<dbReference type="PANTHER" id="PTHR22911">
    <property type="entry name" value="ACYL-MALONYL CONDENSING ENZYME-RELATED"/>
    <property type="match status" value="1"/>
</dbReference>
<dbReference type="Proteomes" id="UP000006437">
    <property type="component" value="Unassembled WGS sequence"/>
</dbReference>
<feature type="transmembrane region" description="Helical" evidence="2">
    <location>
        <begin position="248"/>
        <end position="267"/>
    </location>
</feature>
<keyword evidence="2" id="KW-0472">Membrane</keyword>
<proteinExistence type="inferred from homology"/>
<dbReference type="RefSeq" id="WP_009525103.1">
    <property type="nucleotide sequence ID" value="NZ_JH414549.1"/>
</dbReference>
<organism evidence="4 5">
    <name type="scientific">Peptoanaerobacter stomatis</name>
    <dbReference type="NCBI Taxonomy" id="796937"/>
    <lineage>
        <taxon>Bacteria</taxon>
        <taxon>Bacillati</taxon>
        <taxon>Bacillota</taxon>
        <taxon>Clostridia</taxon>
        <taxon>Peptostreptococcales</taxon>
        <taxon>Filifactoraceae</taxon>
        <taxon>Peptoanaerobacter</taxon>
    </lineage>
</organism>
<evidence type="ECO:0000259" key="3">
    <source>
        <dbReference type="Pfam" id="PF00892"/>
    </source>
</evidence>
<feature type="transmembrane region" description="Helical" evidence="2">
    <location>
        <begin position="130"/>
        <end position="149"/>
    </location>
</feature>
<evidence type="ECO:0000256" key="1">
    <source>
        <dbReference type="ARBA" id="ARBA00007362"/>
    </source>
</evidence>
<reference evidence="4 5" key="1">
    <citation type="submission" date="2011-08" db="EMBL/GenBank/DDBJ databases">
        <title>The Genome Sequence of Eubacteriaceae bacterium ACC19a.</title>
        <authorList>
            <consortium name="The Broad Institute Genome Sequencing Platform"/>
            <person name="Earl A."/>
            <person name="Ward D."/>
            <person name="Feldgarden M."/>
            <person name="Gevers D."/>
            <person name="Sizova M."/>
            <person name="Hazen A."/>
            <person name="Epstein S."/>
            <person name="Young S.K."/>
            <person name="Zeng Q."/>
            <person name="Gargeya S."/>
            <person name="Fitzgerald M."/>
            <person name="Haas B."/>
            <person name="Abouelleil A."/>
            <person name="Alvarado L."/>
            <person name="Arachchi H.M."/>
            <person name="Berlin A."/>
            <person name="Brown A."/>
            <person name="Chapman S.B."/>
            <person name="Chen Z."/>
            <person name="Dunbar C."/>
            <person name="Freedman E."/>
            <person name="Gearin G."/>
            <person name="Gellesch M."/>
            <person name="Goldberg J."/>
            <person name="Griggs A."/>
            <person name="Gujja S."/>
            <person name="Heiman D."/>
            <person name="Howarth C."/>
            <person name="Larson L."/>
            <person name="Lui A."/>
            <person name="MacDonald P.J.P."/>
            <person name="Montmayeur A."/>
            <person name="Murphy C."/>
            <person name="Neiman D."/>
            <person name="Pearson M."/>
            <person name="Priest M."/>
            <person name="Roberts A."/>
            <person name="Saif S."/>
            <person name="Shea T."/>
            <person name="Shenoy N."/>
            <person name="Sisk P."/>
            <person name="Stolte C."/>
            <person name="Sykes S."/>
            <person name="Wortman J."/>
            <person name="Nusbaum C."/>
            <person name="Birren B."/>
        </authorList>
    </citation>
    <scope>NUCLEOTIDE SEQUENCE [LARGE SCALE GENOMIC DNA]</scope>
    <source>
        <strain evidence="4 5">ACC19a</strain>
    </source>
</reference>
<dbReference type="SUPFAM" id="SSF103481">
    <property type="entry name" value="Multidrug resistance efflux transporter EmrE"/>
    <property type="match status" value="2"/>
</dbReference>
<feature type="transmembrane region" description="Helical" evidence="2">
    <location>
        <begin position="273"/>
        <end position="290"/>
    </location>
</feature>
<dbReference type="InterPro" id="IPR000620">
    <property type="entry name" value="EamA_dom"/>
</dbReference>
<dbReference type="AlphaFoldDB" id="G9X3B1"/>
<gene>
    <name evidence="4" type="ORF">HMPREF9629_00868</name>
</gene>
<evidence type="ECO:0000313" key="5">
    <source>
        <dbReference type="Proteomes" id="UP000006437"/>
    </source>
</evidence>
<feature type="transmembrane region" description="Helical" evidence="2">
    <location>
        <begin position="76"/>
        <end position="97"/>
    </location>
</feature>
<feature type="transmembrane region" description="Helical" evidence="2">
    <location>
        <begin position="215"/>
        <end position="236"/>
    </location>
</feature>
<feature type="transmembrane region" description="Helical" evidence="2">
    <location>
        <begin position="155"/>
        <end position="174"/>
    </location>
</feature>
<name>G9X3B1_9FIRM</name>
<comment type="similarity">
    <text evidence="1">Belongs to the EamA transporter family.</text>
</comment>
<sequence length="294" mass="32906">MLGEIIIKSLGFFEAVLSAVMFGAMPLFTKILYSYGSDAVSSGFYRMLLSLPFIFICSKFIFKYNMSINKSEFKPLFIVSSGFSFTVITLFNSYNYINSGAATSIHFTYPIIIFIATSIISKEKPSTTEILCIIGASIGLILITDFNALSNFKGVFYAFLSAFTYSFYSIYFEKSDVIKKMPPFKALFYINAIGAVILFFYAHIAFIGIYRNFSINIWLIVFAYSFILTVGATFLYQRAVSEIGAKYTSILSTLEVVTSIIIGFFILNEKLTATQTVAVSLIFLSSLVLVKSRK</sequence>